<accession>A0ABR0EFA8</accession>
<evidence type="ECO:0000313" key="1">
    <source>
        <dbReference type="EMBL" id="KAK4500180.1"/>
    </source>
</evidence>
<protein>
    <submittedName>
        <fullName evidence="1">Uncharacterized protein</fullName>
    </submittedName>
</protein>
<keyword evidence="2" id="KW-1185">Reference proteome</keyword>
<organism evidence="1 2">
    <name type="scientific">Zasmidium cellare</name>
    <name type="common">Wine cellar mold</name>
    <name type="synonym">Racodium cellare</name>
    <dbReference type="NCBI Taxonomy" id="395010"/>
    <lineage>
        <taxon>Eukaryota</taxon>
        <taxon>Fungi</taxon>
        <taxon>Dikarya</taxon>
        <taxon>Ascomycota</taxon>
        <taxon>Pezizomycotina</taxon>
        <taxon>Dothideomycetes</taxon>
        <taxon>Dothideomycetidae</taxon>
        <taxon>Mycosphaerellales</taxon>
        <taxon>Mycosphaerellaceae</taxon>
        <taxon>Zasmidium</taxon>
    </lineage>
</organism>
<proteinExistence type="predicted"/>
<evidence type="ECO:0000313" key="2">
    <source>
        <dbReference type="Proteomes" id="UP001305779"/>
    </source>
</evidence>
<name>A0ABR0EFA8_ZASCE</name>
<comment type="caution">
    <text evidence="1">The sequence shown here is derived from an EMBL/GenBank/DDBJ whole genome shotgun (WGS) entry which is preliminary data.</text>
</comment>
<gene>
    <name evidence="1" type="ORF">PRZ48_008366</name>
</gene>
<reference evidence="1 2" key="1">
    <citation type="journal article" date="2023" name="G3 (Bethesda)">
        <title>A chromosome-level genome assembly of Zasmidium syzygii isolated from banana leaves.</title>
        <authorList>
            <person name="van Westerhoven A.C."/>
            <person name="Mehrabi R."/>
            <person name="Talebi R."/>
            <person name="Steentjes M.B.F."/>
            <person name="Corcolon B."/>
            <person name="Chong P.A."/>
            <person name="Kema G.H.J."/>
            <person name="Seidl M.F."/>
        </authorList>
    </citation>
    <scope>NUCLEOTIDE SEQUENCE [LARGE SCALE GENOMIC DNA]</scope>
    <source>
        <strain evidence="1 2">P124</strain>
    </source>
</reference>
<dbReference type="Proteomes" id="UP001305779">
    <property type="component" value="Unassembled WGS sequence"/>
</dbReference>
<dbReference type="EMBL" id="JAXOVC010000006">
    <property type="protein sequence ID" value="KAK4500180.1"/>
    <property type="molecule type" value="Genomic_DNA"/>
</dbReference>
<sequence>MLDTYAPPVRSPLLPNQATSLAMEPHWLMESSGRYLDQTNTDENLKGVNGVPFDSLALRVFIIYKDNVLLCREDGAWTVPKLYFPGSDFNTKTLCQRIIDALETIRLPSSLTHELQIMEFSMPNPMPMQSNVPKQKTLFTVLSSSYPALDQGIASWDEQKPPNTATFRWIKKDRGGTIPLSPKTAQSGGLTPQTIALAHKRSTHVNRTMLLDRLSRTDVRELVWRNISAKLITRMVLDGRPNLGLGLVAVSQNTPKRFVALIRQNSEEEFENMRVGGKTYWGHWEMVVAGKWDKEKIEGMETFAAWSQVFDQSGRVRMGVGADWD</sequence>